<protein>
    <submittedName>
        <fullName evidence="2">Uncharacterized protein</fullName>
    </submittedName>
</protein>
<keyword evidence="3" id="KW-1185">Reference proteome</keyword>
<proteinExistence type="predicted"/>
<dbReference type="AlphaFoldDB" id="A0A5E6M740"/>
<organism evidence="2 3">
    <name type="scientific">Methylacidimicrobium tartarophylax</name>
    <dbReference type="NCBI Taxonomy" id="1041768"/>
    <lineage>
        <taxon>Bacteria</taxon>
        <taxon>Pseudomonadati</taxon>
        <taxon>Verrucomicrobiota</taxon>
        <taxon>Methylacidimicrobium</taxon>
    </lineage>
</organism>
<gene>
    <name evidence="2" type="ORF">MAMT_00281</name>
</gene>
<reference evidence="2 3" key="1">
    <citation type="submission" date="2019-09" db="EMBL/GenBank/DDBJ databases">
        <authorList>
            <person name="Cremers G."/>
        </authorList>
    </citation>
    <scope>NUCLEOTIDE SEQUENCE [LARGE SCALE GENOMIC DNA]</scope>
    <source>
        <strain evidence="2">4A</strain>
    </source>
</reference>
<evidence type="ECO:0000313" key="3">
    <source>
        <dbReference type="Proteomes" id="UP000334923"/>
    </source>
</evidence>
<name>A0A5E6M740_9BACT</name>
<sequence length="223" mass="24107">MSSNRMERGFANSESMKPGAFRSGIAALPLLLAALALPYRAEAQSDPEYPLPSQSASEGRAPDRAPSETPLHPVQMGPANSSSSGQAPALDGTPRAGQETPFDPTGGLRTFLESLPDKPRKFIEHHLNRKATHALVGRTDSLGGTYVVIHEGLPPPQTPLVHVFLLADGKVRLLFTSTTPFRVPASLRIPREDKMSLLLSYIFFQQSNRVPPVLSQEARPTAP</sequence>
<accession>A0A5E6M740</accession>
<feature type="region of interest" description="Disordered" evidence="1">
    <location>
        <begin position="43"/>
        <end position="111"/>
    </location>
</feature>
<evidence type="ECO:0000256" key="1">
    <source>
        <dbReference type="SAM" id="MobiDB-lite"/>
    </source>
</evidence>
<dbReference type="EMBL" id="CABFVA020000011">
    <property type="protein sequence ID" value="VVM04751.1"/>
    <property type="molecule type" value="Genomic_DNA"/>
</dbReference>
<evidence type="ECO:0000313" key="2">
    <source>
        <dbReference type="EMBL" id="VVM04751.1"/>
    </source>
</evidence>
<dbReference type="Proteomes" id="UP000334923">
    <property type="component" value="Unassembled WGS sequence"/>
</dbReference>